<evidence type="ECO:0000256" key="1">
    <source>
        <dbReference type="SAM" id="MobiDB-lite"/>
    </source>
</evidence>
<dbReference type="EMBL" id="JAAIYO010000004">
    <property type="protein sequence ID" value="MBE4749891.1"/>
    <property type="molecule type" value="Genomic_DNA"/>
</dbReference>
<evidence type="ECO:0000313" key="3">
    <source>
        <dbReference type="EMBL" id="MBE4749891.1"/>
    </source>
</evidence>
<comment type="caution">
    <text evidence="3">The sequence shown here is derived from an EMBL/GenBank/DDBJ whole genome shotgun (WGS) entry which is preliminary data.</text>
</comment>
<accession>A0ABR9PPN7</accession>
<evidence type="ECO:0000256" key="2">
    <source>
        <dbReference type="SAM" id="SignalP"/>
    </source>
</evidence>
<feature type="region of interest" description="Disordered" evidence="1">
    <location>
        <begin position="43"/>
        <end position="69"/>
    </location>
</feature>
<gene>
    <name evidence="3" type="ORF">G4177_17135</name>
</gene>
<feature type="signal peptide" evidence="2">
    <location>
        <begin position="1"/>
        <end position="30"/>
    </location>
</feature>
<sequence length="200" mass="21708">MLHPRTLTVTAAAVGLLAACAKQVPVPAAAAVSAQPRSVRLLTNTPERETASLEKRREDVEVDTREGERTPRVVATGETQPLRLDGARARLCGDEACTQGFAVDNFLLLEVLDAKGKVSRRAAVGFTDSVFIGNEQVDNLGRHAFTFEPNEVDITELLPESEPFRLRATALDFWGVGRVTALYLRLEPGAGRGEDDLRGQ</sequence>
<dbReference type="PROSITE" id="PS51257">
    <property type="entry name" value="PROKAR_LIPOPROTEIN"/>
    <property type="match status" value="1"/>
</dbReference>
<feature type="compositionally biased region" description="Basic and acidic residues" evidence="1">
    <location>
        <begin position="46"/>
        <end position="69"/>
    </location>
</feature>
<organism evidence="3 4">
    <name type="scientific">Corallococcus soli</name>
    <dbReference type="NCBI Taxonomy" id="2710757"/>
    <lineage>
        <taxon>Bacteria</taxon>
        <taxon>Pseudomonadati</taxon>
        <taxon>Myxococcota</taxon>
        <taxon>Myxococcia</taxon>
        <taxon>Myxococcales</taxon>
        <taxon>Cystobacterineae</taxon>
        <taxon>Myxococcaceae</taxon>
        <taxon>Corallococcus</taxon>
    </lineage>
</organism>
<keyword evidence="2" id="KW-0732">Signal</keyword>
<feature type="chain" id="PRO_5046542015" description="Lipoprotein" evidence="2">
    <location>
        <begin position="31"/>
        <end position="200"/>
    </location>
</feature>
<keyword evidence="4" id="KW-1185">Reference proteome</keyword>
<reference evidence="3 4" key="1">
    <citation type="submission" date="2020-02" db="EMBL/GenBank/DDBJ databases">
        <authorList>
            <person name="Babadi Z.K."/>
            <person name="Risdian C."/>
            <person name="Ebrahimipour G.H."/>
            <person name="Wink J."/>
        </authorList>
    </citation>
    <scope>NUCLEOTIDE SEQUENCE [LARGE SCALE GENOMIC DNA]</scope>
    <source>
        <strain evidence="3 4">ZKHCc1 1396</strain>
    </source>
</reference>
<evidence type="ECO:0000313" key="4">
    <source>
        <dbReference type="Proteomes" id="UP001516472"/>
    </source>
</evidence>
<name>A0ABR9PPN7_9BACT</name>
<evidence type="ECO:0008006" key="5">
    <source>
        <dbReference type="Google" id="ProtNLM"/>
    </source>
</evidence>
<dbReference type="Proteomes" id="UP001516472">
    <property type="component" value="Unassembled WGS sequence"/>
</dbReference>
<proteinExistence type="predicted"/>
<protein>
    <recommendedName>
        <fullName evidence="5">Lipoprotein</fullName>
    </recommendedName>
</protein>